<sequence length="358" mass="41184">MYKQQVQKRSKPQTISDIELINIWLQQIPPINKSFHLYIAQMFLKFVKKPLKKVTQVDVIAFANIQGIRSNNRELDRNKRLETINSLLKFGQQTGILPNTQKKILSPTIKNFNKSAPSKNKTENNSTTRKIQKQPLNWFKLLNIQLASTLLIIFVLLMAILKLFQEVGGGANAGDENWPETVAIMPEIEPTENWAYPINVPRIRAFLDTIAVTEGTTGPQGYYRQYTNDHFSGFEDHPREMKCGIDRNNEKLCSDAAGRYQFLSTSWDLYAPMVGAKNFGPTYQDRVAIELIREKDALEDIEQGRIEEAFRKLYMVWPSFGETPTEVERLMPKLIGTYNNNLARYQPSEISSEQESQM</sequence>
<dbReference type="AlphaFoldDB" id="A0A3N6PB73"/>
<feature type="transmembrane region" description="Helical" evidence="1">
    <location>
        <begin position="138"/>
        <end position="161"/>
    </location>
</feature>
<dbReference type="GO" id="GO:0016787">
    <property type="term" value="F:hydrolase activity"/>
    <property type="evidence" value="ECO:0007669"/>
    <property type="project" value="UniProtKB-KW"/>
</dbReference>
<evidence type="ECO:0000313" key="2">
    <source>
        <dbReference type="EMBL" id="RQH39606.1"/>
    </source>
</evidence>
<dbReference type="CDD" id="cd00736">
    <property type="entry name" value="lambda_lys-like"/>
    <property type="match status" value="1"/>
</dbReference>
<dbReference type="Proteomes" id="UP000269154">
    <property type="component" value="Unassembled WGS sequence"/>
</dbReference>
<keyword evidence="3" id="KW-1185">Reference proteome</keyword>
<gene>
    <name evidence="2" type="ORF">D5R40_16895</name>
</gene>
<dbReference type="EMBL" id="RCBY01000093">
    <property type="protein sequence ID" value="RQH39606.1"/>
    <property type="molecule type" value="Genomic_DNA"/>
</dbReference>
<comment type="caution">
    <text evidence="2">The sequence shown here is derived from an EMBL/GenBank/DDBJ whole genome shotgun (WGS) entry which is preliminary data.</text>
</comment>
<keyword evidence="2" id="KW-0378">Hydrolase</keyword>
<reference evidence="2 3" key="1">
    <citation type="journal article" date="2018" name="ACS Chem. Biol.">
        <title>Ketoreductase domain dysfunction expands chemodiversity: malyngamide biosynthesis in the cyanobacterium Okeania hirsuta.</title>
        <authorList>
            <person name="Moss N.A."/>
            <person name="Leao T."/>
            <person name="Rankin M."/>
            <person name="McCullough T.M."/>
            <person name="Qu P."/>
            <person name="Korobeynikov A."/>
            <person name="Smith J.L."/>
            <person name="Gerwick L."/>
            <person name="Gerwick W.H."/>
        </authorList>
    </citation>
    <scope>NUCLEOTIDE SEQUENCE [LARGE SCALE GENOMIC DNA]</scope>
    <source>
        <strain evidence="2 3">PAB10Feb10-1</strain>
    </source>
</reference>
<keyword evidence="1" id="KW-0472">Membrane</keyword>
<dbReference type="RefSeq" id="WP_124154927.1">
    <property type="nucleotide sequence ID" value="NZ_CAWOLW010000710.1"/>
</dbReference>
<keyword evidence="1" id="KW-0812">Transmembrane</keyword>
<protein>
    <submittedName>
        <fullName evidence="2">Glycoside hydrolase family 24</fullName>
    </submittedName>
</protein>
<dbReference type="InterPro" id="IPR023346">
    <property type="entry name" value="Lysozyme-like_dom_sf"/>
</dbReference>
<evidence type="ECO:0000313" key="3">
    <source>
        <dbReference type="Proteomes" id="UP000269154"/>
    </source>
</evidence>
<evidence type="ECO:0000256" key="1">
    <source>
        <dbReference type="SAM" id="Phobius"/>
    </source>
</evidence>
<accession>A0A3N6PB73</accession>
<organism evidence="2 3">
    <name type="scientific">Okeania hirsuta</name>
    <dbReference type="NCBI Taxonomy" id="1458930"/>
    <lineage>
        <taxon>Bacteria</taxon>
        <taxon>Bacillati</taxon>
        <taxon>Cyanobacteriota</taxon>
        <taxon>Cyanophyceae</taxon>
        <taxon>Oscillatoriophycideae</taxon>
        <taxon>Oscillatoriales</taxon>
        <taxon>Microcoleaceae</taxon>
        <taxon>Okeania</taxon>
    </lineage>
</organism>
<keyword evidence="1" id="KW-1133">Transmembrane helix</keyword>
<dbReference type="Gene3D" id="1.10.530.10">
    <property type="match status" value="1"/>
</dbReference>
<name>A0A3N6PB73_9CYAN</name>
<proteinExistence type="predicted"/>
<dbReference type="SUPFAM" id="SSF53955">
    <property type="entry name" value="Lysozyme-like"/>
    <property type="match status" value="1"/>
</dbReference>
<dbReference type="OrthoDB" id="481043at2"/>